<gene>
    <name evidence="5" type="ORF">E4K67_07560</name>
</gene>
<dbReference type="SMART" id="SM00345">
    <property type="entry name" value="HTH_GNTR"/>
    <property type="match status" value="1"/>
</dbReference>
<evidence type="ECO:0000256" key="3">
    <source>
        <dbReference type="ARBA" id="ARBA00023163"/>
    </source>
</evidence>
<dbReference type="SMART" id="SM00866">
    <property type="entry name" value="UTRA"/>
    <property type="match status" value="1"/>
</dbReference>
<evidence type="ECO:0000256" key="1">
    <source>
        <dbReference type="ARBA" id="ARBA00023015"/>
    </source>
</evidence>
<dbReference type="InterPro" id="IPR036388">
    <property type="entry name" value="WH-like_DNA-bd_sf"/>
</dbReference>
<dbReference type="GO" id="GO:0045892">
    <property type="term" value="P:negative regulation of DNA-templated transcription"/>
    <property type="evidence" value="ECO:0007669"/>
    <property type="project" value="TreeGrafter"/>
</dbReference>
<evidence type="ECO:0000313" key="5">
    <source>
        <dbReference type="EMBL" id="TGE39287.1"/>
    </source>
</evidence>
<dbReference type="InterPro" id="IPR000524">
    <property type="entry name" value="Tscrpt_reg_HTH_GntR"/>
</dbReference>
<feature type="domain" description="HTH gntR-type" evidence="4">
    <location>
        <begin position="25"/>
        <end position="95"/>
    </location>
</feature>
<dbReference type="InterPro" id="IPR050679">
    <property type="entry name" value="Bact_HTH_transcr_reg"/>
</dbReference>
<dbReference type="PANTHER" id="PTHR44846">
    <property type="entry name" value="MANNOSYL-D-GLYCERATE TRANSPORT/METABOLISM SYSTEM REPRESSOR MNGR-RELATED"/>
    <property type="match status" value="1"/>
</dbReference>
<evidence type="ECO:0000313" key="6">
    <source>
        <dbReference type="Proteomes" id="UP000298460"/>
    </source>
</evidence>
<dbReference type="EMBL" id="SPQQ01000002">
    <property type="protein sequence ID" value="TGE39287.1"/>
    <property type="molecule type" value="Genomic_DNA"/>
</dbReference>
<sequence>MLIIIMIRCIRRDKSLNYQNYQVNKNTPVPLYYQFKNIILKELNSSQPDDALPPEEVFCNMFGISRSTVRQAILELVNEGYLYRIKSKGTFVARPKIKSDLIDLYSGYNIEIQGLNMTPALKVINMEFISPDRNIAQKLQIENTETARVLSILRYQYADTQIMAHIQSYLKSPLCDFVTEEKLNTCPLYQVLGQNDSTKIKRIERTIETCYANPSEVKLMNMDKGGLVNLCANIGFTAKNEPIWYEILKYRGDKVKYTIEINLD</sequence>
<dbReference type="SUPFAM" id="SSF46785">
    <property type="entry name" value="Winged helix' DNA-binding domain"/>
    <property type="match status" value="1"/>
</dbReference>
<reference evidence="5 6" key="1">
    <citation type="submission" date="2019-03" db="EMBL/GenBank/DDBJ databases">
        <title>Draft Genome Sequence of Desulfosporosinus fructosivorans Strain 63.6F, Isolated from Marine Sediment in the Baltic Sea.</title>
        <authorList>
            <person name="Hausmann B."/>
            <person name="Vandieken V."/>
            <person name="Pjevac P."/>
            <person name="Schreck K."/>
            <person name="Herbold C.W."/>
            <person name="Loy A."/>
        </authorList>
    </citation>
    <scope>NUCLEOTIDE SEQUENCE [LARGE SCALE GENOMIC DNA]</scope>
    <source>
        <strain evidence="5 6">63.6F</strain>
    </source>
</reference>
<keyword evidence="3" id="KW-0804">Transcription</keyword>
<dbReference type="InterPro" id="IPR028978">
    <property type="entry name" value="Chorismate_lyase_/UTRA_dom_sf"/>
</dbReference>
<dbReference type="GO" id="GO:0003700">
    <property type="term" value="F:DNA-binding transcription factor activity"/>
    <property type="evidence" value="ECO:0007669"/>
    <property type="project" value="InterPro"/>
</dbReference>
<keyword evidence="2" id="KW-0238">DNA-binding</keyword>
<protein>
    <submittedName>
        <fullName evidence="5">GntR family transcriptional regulator</fullName>
    </submittedName>
</protein>
<dbReference type="Pfam" id="PF00392">
    <property type="entry name" value="GntR"/>
    <property type="match status" value="1"/>
</dbReference>
<keyword evidence="1" id="KW-0805">Transcription regulation</keyword>
<dbReference type="Gene3D" id="1.10.10.10">
    <property type="entry name" value="Winged helix-like DNA-binding domain superfamily/Winged helix DNA-binding domain"/>
    <property type="match status" value="1"/>
</dbReference>
<keyword evidence="6" id="KW-1185">Reference proteome</keyword>
<dbReference type="GO" id="GO:0003677">
    <property type="term" value="F:DNA binding"/>
    <property type="evidence" value="ECO:0007669"/>
    <property type="project" value="UniProtKB-KW"/>
</dbReference>
<evidence type="ECO:0000256" key="2">
    <source>
        <dbReference type="ARBA" id="ARBA00023125"/>
    </source>
</evidence>
<dbReference type="PANTHER" id="PTHR44846:SF1">
    <property type="entry name" value="MANNOSYL-D-GLYCERATE TRANSPORT_METABOLISM SYSTEM REPRESSOR MNGR-RELATED"/>
    <property type="match status" value="1"/>
</dbReference>
<dbReference type="Pfam" id="PF07702">
    <property type="entry name" value="UTRA"/>
    <property type="match status" value="1"/>
</dbReference>
<accession>A0A4Z0RAU7</accession>
<dbReference type="Proteomes" id="UP000298460">
    <property type="component" value="Unassembled WGS sequence"/>
</dbReference>
<dbReference type="AlphaFoldDB" id="A0A4Z0RAU7"/>
<dbReference type="PRINTS" id="PR00035">
    <property type="entry name" value="HTHGNTR"/>
</dbReference>
<dbReference type="InterPro" id="IPR011663">
    <property type="entry name" value="UTRA"/>
</dbReference>
<organism evidence="5 6">
    <name type="scientific">Desulfosporosinus fructosivorans</name>
    <dbReference type="NCBI Taxonomy" id="2018669"/>
    <lineage>
        <taxon>Bacteria</taxon>
        <taxon>Bacillati</taxon>
        <taxon>Bacillota</taxon>
        <taxon>Clostridia</taxon>
        <taxon>Eubacteriales</taxon>
        <taxon>Desulfitobacteriaceae</taxon>
        <taxon>Desulfosporosinus</taxon>
    </lineage>
</organism>
<dbReference type="SUPFAM" id="SSF64288">
    <property type="entry name" value="Chorismate lyase-like"/>
    <property type="match status" value="1"/>
</dbReference>
<dbReference type="PROSITE" id="PS50949">
    <property type="entry name" value="HTH_GNTR"/>
    <property type="match status" value="1"/>
</dbReference>
<dbReference type="CDD" id="cd07377">
    <property type="entry name" value="WHTH_GntR"/>
    <property type="match status" value="1"/>
</dbReference>
<evidence type="ECO:0000259" key="4">
    <source>
        <dbReference type="PROSITE" id="PS50949"/>
    </source>
</evidence>
<dbReference type="InterPro" id="IPR036390">
    <property type="entry name" value="WH_DNA-bd_sf"/>
</dbReference>
<name>A0A4Z0RAU7_9FIRM</name>
<dbReference type="Gene3D" id="3.40.1410.10">
    <property type="entry name" value="Chorismate lyase-like"/>
    <property type="match status" value="1"/>
</dbReference>
<proteinExistence type="predicted"/>
<comment type="caution">
    <text evidence="5">The sequence shown here is derived from an EMBL/GenBank/DDBJ whole genome shotgun (WGS) entry which is preliminary data.</text>
</comment>